<dbReference type="Proteomes" id="UP001443914">
    <property type="component" value="Unassembled WGS sequence"/>
</dbReference>
<dbReference type="Pfam" id="PF07093">
    <property type="entry name" value="SGT1"/>
    <property type="match status" value="1"/>
</dbReference>
<organism evidence="1 2">
    <name type="scientific">Saponaria officinalis</name>
    <name type="common">Common soapwort</name>
    <name type="synonym">Lychnis saponaria</name>
    <dbReference type="NCBI Taxonomy" id="3572"/>
    <lineage>
        <taxon>Eukaryota</taxon>
        <taxon>Viridiplantae</taxon>
        <taxon>Streptophyta</taxon>
        <taxon>Embryophyta</taxon>
        <taxon>Tracheophyta</taxon>
        <taxon>Spermatophyta</taxon>
        <taxon>Magnoliopsida</taxon>
        <taxon>eudicotyledons</taxon>
        <taxon>Gunneridae</taxon>
        <taxon>Pentapetalae</taxon>
        <taxon>Caryophyllales</taxon>
        <taxon>Caryophyllaceae</taxon>
        <taxon>Caryophylleae</taxon>
        <taxon>Saponaria</taxon>
    </lineage>
</organism>
<dbReference type="InterPro" id="IPR010770">
    <property type="entry name" value="Ecd"/>
</dbReference>
<dbReference type="PANTHER" id="PTHR13060">
    <property type="entry name" value="SGT1 PROTEIN HSGT1 SUPPRESSOR OF GCR2"/>
    <property type="match status" value="1"/>
</dbReference>
<name>A0AAW1K5V2_SAPOF</name>
<evidence type="ECO:0000313" key="2">
    <source>
        <dbReference type="Proteomes" id="UP001443914"/>
    </source>
</evidence>
<dbReference type="GO" id="GO:0005634">
    <property type="term" value="C:nucleus"/>
    <property type="evidence" value="ECO:0007669"/>
    <property type="project" value="TreeGrafter"/>
</dbReference>
<protein>
    <submittedName>
        <fullName evidence="1">Uncharacterized protein</fullName>
    </submittedName>
</protein>
<dbReference type="PANTHER" id="PTHR13060:SF0">
    <property type="entry name" value="PROTEIN ECDYSONELESS HOMOLOG"/>
    <property type="match status" value="1"/>
</dbReference>
<dbReference type="AlphaFoldDB" id="A0AAW1K5V2"/>
<evidence type="ECO:0000313" key="1">
    <source>
        <dbReference type="EMBL" id="KAK9713171.1"/>
    </source>
</evidence>
<gene>
    <name evidence="1" type="ORF">RND81_06G008600</name>
</gene>
<comment type="caution">
    <text evidence="1">The sequence shown here is derived from an EMBL/GenBank/DDBJ whole genome shotgun (WGS) entry which is preliminary data.</text>
</comment>
<sequence length="114" mass="13094">MFNCHLIDDILALPHSIDDFKGQEVPSSDDDSWLYGGEEENSILTGRQREMELYEEKKKRKQNGKEKVNDAESSIPAENDIDLGDLAKSMKAFMHKVSSYKGTLKMWNLTWIVL</sequence>
<dbReference type="EMBL" id="JBDFQZ010000006">
    <property type="protein sequence ID" value="KAK9713171.1"/>
    <property type="molecule type" value="Genomic_DNA"/>
</dbReference>
<keyword evidence="2" id="KW-1185">Reference proteome</keyword>
<accession>A0AAW1K5V2</accession>
<reference evidence="1" key="1">
    <citation type="submission" date="2024-03" db="EMBL/GenBank/DDBJ databases">
        <title>WGS assembly of Saponaria officinalis var. Norfolk2.</title>
        <authorList>
            <person name="Jenkins J."/>
            <person name="Shu S."/>
            <person name="Grimwood J."/>
            <person name="Barry K."/>
            <person name="Goodstein D."/>
            <person name="Schmutz J."/>
            <person name="Leebens-Mack J."/>
            <person name="Osbourn A."/>
        </authorList>
    </citation>
    <scope>NUCLEOTIDE SEQUENCE [LARGE SCALE GENOMIC DNA]</scope>
    <source>
        <strain evidence="1">JIC</strain>
    </source>
</reference>
<proteinExistence type="predicted"/>